<dbReference type="OrthoDB" id="10179182at2759"/>
<dbReference type="Proteomes" id="UP000663879">
    <property type="component" value="Unassembled WGS sequence"/>
</dbReference>
<proteinExistence type="predicted"/>
<dbReference type="EMBL" id="CAJNOC010008069">
    <property type="protein sequence ID" value="CAF1109401.1"/>
    <property type="molecule type" value="Genomic_DNA"/>
</dbReference>
<feature type="compositionally biased region" description="Polar residues" evidence="1">
    <location>
        <begin position="139"/>
        <end position="148"/>
    </location>
</feature>
<feature type="compositionally biased region" description="Polar residues" evidence="1">
    <location>
        <begin position="180"/>
        <end position="190"/>
    </location>
</feature>
<accession>A0A814PR48</accession>
<evidence type="ECO:0000313" key="2">
    <source>
        <dbReference type="EMBL" id="CAF1109401.1"/>
    </source>
</evidence>
<dbReference type="AlphaFoldDB" id="A0A814PR48"/>
<comment type="caution">
    <text evidence="2">The sequence shown here is derived from an EMBL/GenBank/DDBJ whole genome shotgun (WGS) entry which is preliminary data.</text>
</comment>
<organism evidence="2 3">
    <name type="scientific">Brachionus calyciflorus</name>
    <dbReference type="NCBI Taxonomy" id="104777"/>
    <lineage>
        <taxon>Eukaryota</taxon>
        <taxon>Metazoa</taxon>
        <taxon>Spiralia</taxon>
        <taxon>Gnathifera</taxon>
        <taxon>Rotifera</taxon>
        <taxon>Eurotatoria</taxon>
        <taxon>Monogononta</taxon>
        <taxon>Pseudotrocha</taxon>
        <taxon>Ploima</taxon>
        <taxon>Brachionidae</taxon>
        <taxon>Brachionus</taxon>
    </lineage>
</organism>
<feature type="region of interest" description="Disordered" evidence="1">
    <location>
        <begin position="119"/>
        <end position="200"/>
    </location>
</feature>
<feature type="compositionally biased region" description="Basic and acidic residues" evidence="1">
    <location>
        <begin position="119"/>
        <end position="138"/>
    </location>
</feature>
<sequence>MSISNDENFSTQSYKKALVSKSSKTISRLPNKTSANQASRKNYFVGALKTSSFWSLQSDELSVKEFKSQFAIVESIEELQTKWDYYKSYRFSVKSNYMEHVLNPNNWQDNIRVKRFYEPKQKNQSSDQKKDTNQKEKNNSLNKRTQNSRGGGRGGYCGHESDSDSDNDLSSTKRLHQIDHSISQNDNTTALIADQQMEIK</sequence>
<keyword evidence="3" id="KW-1185">Reference proteome</keyword>
<name>A0A814PR48_9BILA</name>
<gene>
    <name evidence="2" type="ORF">OXX778_LOCUS21551</name>
</gene>
<evidence type="ECO:0000313" key="3">
    <source>
        <dbReference type="Proteomes" id="UP000663879"/>
    </source>
</evidence>
<protein>
    <submittedName>
        <fullName evidence="2">Uncharacterized protein</fullName>
    </submittedName>
</protein>
<evidence type="ECO:0000256" key="1">
    <source>
        <dbReference type="SAM" id="MobiDB-lite"/>
    </source>
</evidence>
<reference evidence="2" key="1">
    <citation type="submission" date="2021-02" db="EMBL/GenBank/DDBJ databases">
        <authorList>
            <person name="Nowell W R."/>
        </authorList>
    </citation>
    <scope>NUCLEOTIDE SEQUENCE</scope>
    <source>
        <strain evidence="2">Ploen Becks lab</strain>
    </source>
</reference>